<dbReference type="SMART" id="SM00388">
    <property type="entry name" value="HisKA"/>
    <property type="match status" value="1"/>
</dbReference>
<evidence type="ECO:0000256" key="4">
    <source>
        <dbReference type="SAM" id="Phobius"/>
    </source>
</evidence>
<keyword evidence="3" id="KW-0597">Phosphoprotein</keyword>
<organism evidence="6 7">
    <name type="scientific">Alkalimarinus sediminis</name>
    <dbReference type="NCBI Taxonomy" id="1632866"/>
    <lineage>
        <taxon>Bacteria</taxon>
        <taxon>Pseudomonadati</taxon>
        <taxon>Pseudomonadota</taxon>
        <taxon>Gammaproteobacteria</taxon>
        <taxon>Alteromonadales</taxon>
        <taxon>Alteromonadaceae</taxon>
        <taxon>Alkalimarinus</taxon>
    </lineage>
</organism>
<gene>
    <name evidence="6" type="ORF">NNL22_15515</name>
</gene>
<dbReference type="Gene3D" id="1.10.287.130">
    <property type="match status" value="1"/>
</dbReference>
<dbReference type="SUPFAM" id="SSF47384">
    <property type="entry name" value="Homodimeric domain of signal transducing histidine kinase"/>
    <property type="match status" value="1"/>
</dbReference>
<comment type="catalytic activity">
    <reaction evidence="1">
        <text>ATP + protein L-histidine = ADP + protein N-phospho-L-histidine.</text>
        <dbReference type="EC" id="2.7.13.3"/>
    </reaction>
</comment>
<keyword evidence="7" id="KW-1185">Reference proteome</keyword>
<dbReference type="Pfam" id="PF02518">
    <property type="entry name" value="HATPase_c"/>
    <property type="match status" value="1"/>
</dbReference>
<dbReference type="PANTHER" id="PTHR43547:SF2">
    <property type="entry name" value="HYBRID SIGNAL TRANSDUCTION HISTIDINE KINASE C"/>
    <property type="match status" value="1"/>
</dbReference>
<dbReference type="InterPro" id="IPR005467">
    <property type="entry name" value="His_kinase_dom"/>
</dbReference>
<reference evidence="6" key="1">
    <citation type="submission" date="2022-07" db="EMBL/GenBank/DDBJ databases">
        <title>Alkalimarinus sp. nov., isolated from gut of a Alitta virens.</title>
        <authorList>
            <person name="Yang A.I."/>
            <person name="Shin N.-R."/>
        </authorList>
    </citation>
    <scope>NUCLEOTIDE SEQUENCE</scope>
    <source>
        <strain evidence="6">FA028</strain>
    </source>
</reference>
<dbReference type="CDD" id="cd00082">
    <property type="entry name" value="HisKA"/>
    <property type="match status" value="1"/>
</dbReference>
<keyword evidence="6" id="KW-0808">Transferase</keyword>
<sequence>MKRNKLMPNAIFIFIFSIVALVSSFVLYIYWYIEISSGLDEVVLKFGIDPRQVFESQTAMVIVVLSLLVGMILTGLSMTFVYNQKMQQLYRLQNNFINNFTHELKTPVTSLKLYLETFQKHDLSKEDQQKFVSYMLQDVHRLTENITNILDLGRIESKPFKGKFVEQDVVAFVSSFYQQNAHLFQGGLVTVVPPQSGHYEIALNPSLFEMLLINLATNAFKYNESKEPLLTVQFKKTTQAITIEFTDNGIGIERSQSQKIFKKFYQVGDSNLMSAKGSGLGLYLVQNIVAAHNGKIKVLSGGKGQGSTFLVTLPISKLRERT</sequence>
<dbReference type="EC" id="2.7.13.3" evidence="2"/>
<dbReference type="InterPro" id="IPR036097">
    <property type="entry name" value="HisK_dim/P_sf"/>
</dbReference>
<name>A0A9E8HJC5_9ALTE</name>
<evidence type="ECO:0000256" key="2">
    <source>
        <dbReference type="ARBA" id="ARBA00012438"/>
    </source>
</evidence>
<dbReference type="PANTHER" id="PTHR43547">
    <property type="entry name" value="TWO-COMPONENT HISTIDINE KINASE"/>
    <property type="match status" value="1"/>
</dbReference>
<dbReference type="GO" id="GO:0000155">
    <property type="term" value="F:phosphorelay sensor kinase activity"/>
    <property type="evidence" value="ECO:0007669"/>
    <property type="project" value="InterPro"/>
</dbReference>
<dbReference type="EMBL" id="CP101527">
    <property type="protein sequence ID" value="UZW74412.1"/>
    <property type="molecule type" value="Genomic_DNA"/>
</dbReference>
<protein>
    <recommendedName>
        <fullName evidence="2">histidine kinase</fullName>
        <ecNumber evidence="2">2.7.13.3</ecNumber>
    </recommendedName>
</protein>
<feature type="transmembrane region" description="Helical" evidence="4">
    <location>
        <begin position="12"/>
        <end position="33"/>
    </location>
</feature>
<dbReference type="AlphaFoldDB" id="A0A9E8HJC5"/>
<dbReference type="InterPro" id="IPR003661">
    <property type="entry name" value="HisK_dim/P_dom"/>
</dbReference>
<evidence type="ECO:0000313" key="7">
    <source>
        <dbReference type="Proteomes" id="UP001164472"/>
    </source>
</evidence>
<dbReference type="RefSeq" id="WP_251812945.1">
    <property type="nucleotide sequence ID" value="NZ_CP101527.1"/>
</dbReference>
<keyword evidence="6" id="KW-0418">Kinase</keyword>
<proteinExistence type="predicted"/>
<keyword evidence="4" id="KW-0812">Transmembrane</keyword>
<feature type="domain" description="Histidine kinase" evidence="5">
    <location>
        <begin position="99"/>
        <end position="317"/>
    </location>
</feature>
<feature type="transmembrane region" description="Helical" evidence="4">
    <location>
        <begin position="59"/>
        <end position="82"/>
    </location>
</feature>
<dbReference type="Proteomes" id="UP001164472">
    <property type="component" value="Chromosome"/>
</dbReference>
<dbReference type="PROSITE" id="PS50109">
    <property type="entry name" value="HIS_KIN"/>
    <property type="match status" value="1"/>
</dbReference>
<evidence type="ECO:0000259" key="5">
    <source>
        <dbReference type="PROSITE" id="PS50109"/>
    </source>
</evidence>
<dbReference type="SMART" id="SM00387">
    <property type="entry name" value="HATPase_c"/>
    <property type="match status" value="1"/>
</dbReference>
<dbReference type="InterPro" id="IPR003594">
    <property type="entry name" value="HATPase_dom"/>
</dbReference>
<keyword evidence="4" id="KW-0472">Membrane</keyword>
<dbReference type="Gene3D" id="3.30.565.10">
    <property type="entry name" value="Histidine kinase-like ATPase, C-terminal domain"/>
    <property type="match status" value="1"/>
</dbReference>
<dbReference type="InterPro" id="IPR004358">
    <property type="entry name" value="Sig_transdc_His_kin-like_C"/>
</dbReference>
<evidence type="ECO:0000256" key="1">
    <source>
        <dbReference type="ARBA" id="ARBA00000085"/>
    </source>
</evidence>
<evidence type="ECO:0000256" key="3">
    <source>
        <dbReference type="ARBA" id="ARBA00022553"/>
    </source>
</evidence>
<dbReference type="SUPFAM" id="SSF55874">
    <property type="entry name" value="ATPase domain of HSP90 chaperone/DNA topoisomerase II/histidine kinase"/>
    <property type="match status" value="1"/>
</dbReference>
<dbReference type="Pfam" id="PF00512">
    <property type="entry name" value="HisKA"/>
    <property type="match status" value="1"/>
</dbReference>
<dbReference type="PRINTS" id="PR00344">
    <property type="entry name" value="BCTRLSENSOR"/>
</dbReference>
<evidence type="ECO:0000313" key="6">
    <source>
        <dbReference type="EMBL" id="UZW74412.1"/>
    </source>
</evidence>
<accession>A0A9E8HJC5</accession>
<dbReference type="InterPro" id="IPR036890">
    <property type="entry name" value="HATPase_C_sf"/>
</dbReference>
<keyword evidence="4" id="KW-1133">Transmembrane helix</keyword>
<dbReference type="KEGG" id="asem:NNL22_15515"/>